<feature type="region of interest" description="Disordered" evidence="1">
    <location>
        <begin position="239"/>
        <end position="274"/>
    </location>
</feature>
<evidence type="ECO:0000313" key="3">
    <source>
        <dbReference type="Proteomes" id="UP000095280"/>
    </source>
</evidence>
<dbReference type="Proteomes" id="UP000095280">
    <property type="component" value="Unplaced"/>
</dbReference>
<dbReference type="InterPro" id="IPR016064">
    <property type="entry name" value="NAD/diacylglycerol_kinase_sf"/>
</dbReference>
<evidence type="ECO:0000256" key="1">
    <source>
        <dbReference type="SAM" id="MobiDB-lite"/>
    </source>
</evidence>
<dbReference type="PANTHER" id="PTHR11255">
    <property type="entry name" value="DIACYLGLYCEROL KINASE"/>
    <property type="match status" value="1"/>
</dbReference>
<protein>
    <submittedName>
        <fullName evidence="4">DAGKc domain-containing protein</fullName>
    </submittedName>
</protein>
<reference evidence="4" key="1">
    <citation type="submission" date="2016-11" db="UniProtKB">
        <authorList>
            <consortium name="WormBaseParasite"/>
        </authorList>
    </citation>
    <scope>IDENTIFICATION</scope>
</reference>
<evidence type="ECO:0000313" key="4">
    <source>
        <dbReference type="WBParaSite" id="maker-unitig_17882-snap-gene-0.3-mRNA-1"/>
    </source>
</evidence>
<accession>A0A1I8F3W9</accession>
<dbReference type="GO" id="GO:0007165">
    <property type="term" value="P:signal transduction"/>
    <property type="evidence" value="ECO:0007669"/>
    <property type="project" value="InterPro"/>
</dbReference>
<dbReference type="InterPro" id="IPR037607">
    <property type="entry name" value="DGK"/>
</dbReference>
<dbReference type="SUPFAM" id="SSF111331">
    <property type="entry name" value="NAD kinase/diacylglycerol kinase-like"/>
    <property type="match status" value="1"/>
</dbReference>
<dbReference type="PROSITE" id="PS50146">
    <property type="entry name" value="DAGK"/>
    <property type="match status" value="1"/>
</dbReference>
<feature type="compositionally biased region" description="Basic residues" evidence="1">
    <location>
        <begin position="239"/>
        <end position="263"/>
    </location>
</feature>
<name>A0A1I8F3W9_9PLAT</name>
<dbReference type="AlphaFoldDB" id="A0A1I8F3W9"/>
<dbReference type="CDD" id="cd20802">
    <property type="entry name" value="C1_DGK_typeIV_rpt1"/>
    <property type="match status" value="1"/>
</dbReference>
<keyword evidence="3" id="KW-1185">Reference proteome</keyword>
<dbReference type="SMART" id="SM00046">
    <property type="entry name" value="DAGKc"/>
    <property type="match status" value="1"/>
</dbReference>
<dbReference type="WBParaSite" id="maker-unitig_17882-snap-gene-0.3-mRNA-1">
    <property type="protein sequence ID" value="maker-unitig_17882-snap-gene-0.3-mRNA-1"/>
    <property type="gene ID" value="maker-unitig_17882-snap-gene-0.3"/>
</dbReference>
<dbReference type="Pfam" id="PF00781">
    <property type="entry name" value="DAGK_cat"/>
    <property type="match status" value="1"/>
</dbReference>
<dbReference type="PANTHER" id="PTHR11255:SF80">
    <property type="entry name" value="EYE-SPECIFIC DIACYLGLYCEROL KINASE"/>
    <property type="match status" value="1"/>
</dbReference>
<feature type="domain" description="DAGKc" evidence="2">
    <location>
        <begin position="343"/>
        <end position="403"/>
    </location>
</feature>
<dbReference type="GO" id="GO:0005886">
    <property type="term" value="C:plasma membrane"/>
    <property type="evidence" value="ECO:0007669"/>
    <property type="project" value="TreeGrafter"/>
</dbReference>
<evidence type="ECO:0000259" key="2">
    <source>
        <dbReference type="PROSITE" id="PS50146"/>
    </source>
</evidence>
<organism evidence="3 4">
    <name type="scientific">Macrostomum lignano</name>
    <dbReference type="NCBI Taxonomy" id="282301"/>
    <lineage>
        <taxon>Eukaryota</taxon>
        <taxon>Metazoa</taxon>
        <taxon>Spiralia</taxon>
        <taxon>Lophotrochozoa</taxon>
        <taxon>Platyhelminthes</taxon>
        <taxon>Rhabditophora</taxon>
        <taxon>Macrostomorpha</taxon>
        <taxon>Macrostomida</taxon>
        <taxon>Macrostomidae</taxon>
        <taxon>Macrostomum</taxon>
    </lineage>
</organism>
<dbReference type="InterPro" id="IPR001206">
    <property type="entry name" value="Diacylglycerol_kinase_cat_dom"/>
</dbReference>
<proteinExistence type="predicted"/>
<sequence length="490" mass="54798">MVGKQRRALSFDVSAWSLRRRLSTFNARKEGALTTATKDIIYFERRNVTADAHVHWKSPEHQRPPLQRAADPNVSCLLHPSHAEFGYLPAKAWKNSVDWTDSAVNGEHTWIDTGASGDFCYVGESDCCKSGSKKKCTACKIIIHTGCFAQLEKIAFRCKPTFREANLKNYRDGRHGESFQQKFPFNNKEVIAISCSWCKAAYHNKINCFMMHLIEESCNFGSHASIILPPSWIIKVPGKAKSRLSTRRRSSHGKTSFKRRKSKTGLQVPANAAAAAAAAAPPPLPPLWTRNRSSAVAATVEVRLMDPRVPPPQPLLLLAPSVPPHQPRAPPEHAVHDQPVPSPHVRPVLVFINPRSGGNQGAKLMHKFLWLLNPRQVFDMAQHTPSFALELFRKVPESEDTGVRRRRHCRLGAVYHRQAGHQSLSTGCHSAAGTGNDLARTWNITVEPNQDCQQEPDPTDRSTGRPYLSVRLRSIIKASLARTEAKWLTW</sequence>
<dbReference type="GO" id="GO:0004143">
    <property type="term" value="F:ATP-dependent diacylglycerol kinase activity"/>
    <property type="evidence" value="ECO:0007669"/>
    <property type="project" value="InterPro"/>
</dbReference>